<keyword evidence="4" id="KW-1185">Reference proteome</keyword>
<evidence type="ECO:0000313" key="4">
    <source>
        <dbReference type="Proteomes" id="UP001642464"/>
    </source>
</evidence>
<dbReference type="SUPFAM" id="SSF47954">
    <property type="entry name" value="Cyclin-like"/>
    <property type="match status" value="1"/>
</dbReference>
<feature type="domain" description="Nucleotide-diphospho-sugar transferase" evidence="2">
    <location>
        <begin position="115"/>
        <end position="198"/>
    </location>
</feature>
<gene>
    <name evidence="3" type="ORF">SCF082_LOCUS44852</name>
</gene>
<organism evidence="3 4">
    <name type="scientific">Durusdinium trenchii</name>
    <dbReference type="NCBI Taxonomy" id="1381693"/>
    <lineage>
        <taxon>Eukaryota</taxon>
        <taxon>Sar</taxon>
        <taxon>Alveolata</taxon>
        <taxon>Dinophyceae</taxon>
        <taxon>Suessiales</taxon>
        <taxon>Symbiodiniaceae</taxon>
        <taxon>Durusdinium</taxon>
    </lineage>
</organism>
<evidence type="ECO:0000259" key="2">
    <source>
        <dbReference type="Pfam" id="PF03407"/>
    </source>
</evidence>
<dbReference type="Proteomes" id="UP001642464">
    <property type="component" value="Unassembled WGS sequence"/>
</dbReference>
<dbReference type="Pfam" id="PF03407">
    <property type="entry name" value="Nucleotid_trans"/>
    <property type="match status" value="1"/>
</dbReference>
<comment type="caution">
    <text evidence="3">The sequence shown here is derived from an EMBL/GenBank/DDBJ whole genome shotgun (WGS) entry which is preliminary data.</text>
</comment>
<dbReference type="InterPro" id="IPR029044">
    <property type="entry name" value="Nucleotide-diphossugar_trans"/>
</dbReference>
<protein>
    <submittedName>
        <fullName evidence="3">Chloroplastic</fullName>
    </submittedName>
</protein>
<evidence type="ECO:0000313" key="3">
    <source>
        <dbReference type="EMBL" id="CAK9095492.1"/>
    </source>
</evidence>
<evidence type="ECO:0000256" key="1">
    <source>
        <dbReference type="ARBA" id="ARBA00007033"/>
    </source>
</evidence>
<sequence>MHARLSFRLQAWRGGPGQLKKGFQSLEGHLGGLSISSVAATMKVFFFYDRHFVPLRDHMVASMEDSGAAKAFQLQEDLLDDLKGNNRAGGGMPTYLYKSAKIQKALDEVAEDEVFLFTDVDVQYFQPIAHIVEDCMAGGVDMIFQKEFEDLGVNIGFMAIRNTPASRGFWEYVHSEISRTQALDQRVVNNSLYSGHAAEEFGLRWDRWPSEIWASSMAFSGPLPEGLLVHHANFLLEKAPSADPGPKLEQLKLLQEAQTPTASPATLAAWSTFLAAAREAPAMHDYRSRHFGERRPGPVWATLPECHVAYRGGYSEKAAKKAAKEAQAAGYWISLATFILELAMLEPEVQHGFPHAFLAAGALAASLRVLDAPERTRQELLDDVMIWPAEESSEELLVRCEEELLQLWIRCKDGLVEYHHVFRLLEAKFRYQSKFEVSHLSPAGALKVLREEREPEDFRDLALLRFGIAGSLRQCDPVA</sequence>
<dbReference type="EMBL" id="CAXAMM010040795">
    <property type="protein sequence ID" value="CAK9095492.1"/>
    <property type="molecule type" value="Genomic_DNA"/>
</dbReference>
<reference evidence="3 4" key="1">
    <citation type="submission" date="2024-02" db="EMBL/GenBank/DDBJ databases">
        <authorList>
            <person name="Chen Y."/>
            <person name="Shah S."/>
            <person name="Dougan E. K."/>
            <person name="Thang M."/>
            <person name="Chan C."/>
        </authorList>
    </citation>
    <scope>NUCLEOTIDE SEQUENCE [LARGE SCALE GENOMIC DNA]</scope>
</reference>
<comment type="similarity">
    <text evidence="1">Belongs to the glycosyltransferase 77 family.</text>
</comment>
<dbReference type="InterPro" id="IPR005069">
    <property type="entry name" value="Nucl-diP-sugar_transferase"/>
</dbReference>
<dbReference type="Gene3D" id="3.90.550.10">
    <property type="entry name" value="Spore Coat Polysaccharide Biosynthesis Protein SpsA, Chain A"/>
    <property type="match status" value="1"/>
</dbReference>
<proteinExistence type="inferred from homology"/>
<dbReference type="InterPro" id="IPR036915">
    <property type="entry name" value="Cyclin-like_sf"/>
</dbReference>
<accession>A0ABP0R4L7</accession>
<name>A0ABP0R4L7_9DINO</name>